<accession>A0A9W4NWW8</accession>
<evidence type="ECO:0000256" key="2">
    <source>
        <dbReference type="SAM" id="MobiDB-lite"/>
    </source>
</evidence>
<evidence type="ECO:0000313" key="5">
    <source>
        <dbReference type="Proteomes" id="UP001152592"/>
    </source>
</evidence>
<name>A0A9W4NWW8_9EURO</name>
<comment type="caution">
    <text evidence="4">The sequence shown here is derived from an EMBL/GenBank/DDBJ whole genome shotgun (WGS) entry which is preliminary data.</text>
</comment>
<feature type="domain" description="SWIM-type" evidence="3">
    <location>
        <begin position="112"/>
        <end position="147"/>
    </location>
</feature>
<dbReference type="PROSITE" id="PS50966">
    <property type="entry name" value="ZF_SWIM"/>
    <property type="match status" value="1"/>
</dbReference>
<dbReference type="Proteomes" id="UP001152592">
    <property type="component" value="Unassembled WGS sequence"/>
</dbReference>
<organism evidence="4 5">
    <name type="scientific">Penicillium salamii</name>
    <dbReference type="NCBI Taxonomy" id="1612424"/>
    <lineage>
        <taxon>Eukaryota</taxon>
        <taxon>Fungi</taxon>
        <taxon>Dikarya</taxon>
        <taxon>Ascomycota</taxon>
        <taxon>Pezizomycotina</taxon>
        <taxon>Eurotiomycetes</taxon>
        <taxon>Eurotiomycetidae</taxon>
        <taxon>Eurotiales</taxon>
        <taxon>Aspergillaceae</taxon>
        <taxon>Penicillium</taxon>
    </lineage>
</organism>
<dbReference type="OrthoDB" id="47007at2759"/>
<sequence>MTAPTRQFHRLSICRNMSDQTLPARAGRPDPPDSDDSGSSVESSSDDQEASEEEEAESNSASILAPSGITYDLSHLDSESEARALVGLTGSFDVVNCRHTTAGYEFQLLDRPQVHIGSDSSTCTCSVFQSHPDGACQHIFVSILVRGSDPEKREGSGIRKTNTTPEQWLVDQLHGCFVREPPSMEVALAPDGRPDLQPRLESLLEGNLEAVAARLRWQCLRDEGDDTGSGMTRTQKVKDIFSAFSKTLPEEFRPDLNETTEHARTAEQCVVQGDFEATIFRLAVHDDGVFNSLCKVMPPGACAAIYFDKVQGQSRRLLNDFDRYCSTEPHTDPASQGGTVDINEVVEQLQLAVSRIAANIAARSPHGCEGAGEALVSLLESVVARNNDPLEHNRFRDSFHGEDEDQRNLYHLLIGSIETESETDARHFVLHALNTLPPLDLYQFESRLQDILSKLEVNRAPKQYLLSLGSLLQTARSGAAMASGQKRPAAGNGNSGGYSKRTR</sequence>
<keyword evidence="1" id="KW-0862">Zinc</keyword>
<dbReference type="EMBL" id="CAJVPD010000304">
    <property type="protein sequence ID" value="CAG8429762.1"/>
    <property type="molecule type" value="Genomic_DNA"/>
</dbReference>
<feature type="region of interest" description="Disordered" evidence="2">
    <location>
        <begin position="1"/>
        <end position="64"/>
    </location>
</feature>
<evidence type="ECO:0000259" key="3">
    <source>
        <dbReference type="PROSITE" id="PS50966"/>
    </source>
</evidence>
<dbReference type="GO" id="GO:0008270">
    <property type="term" value="F:zinc ion binding"/>
    <property type="evidence" value="ECO:0007669"/>
    <property type="project" value="UniProtKB-KW"/>
</dbReference>
<gene>
    <name evidence="4" type="ORF">PSALAMII_LOCUS10845</name>
</gene>
<feature type="region of interest" description="Disordered" evidence="2">
    <location>
        <begin position="479"/>
        <end position="503"/>
    </location>
</feature>
<keyword evidence="1" id="KW-0863">Zinc-finger</keyword>
<protein>
    <recommendedName>
        <fullName evidence="3">SWIM-type domain-containing protein</fullName>
    </recommendedName>
</protein>
<feature type="compositionally biased region" description="Acidic residues" evidence="2">
    <location>
        <begin position="44"/>
        <end position="57"/>
    </location>
</feature>
<keyword evidence="1" id="KW-0479">Metal-binding</keyword>
<evidence type="ECO:0000313" key="4">
    <source>
        <dbReference type="EMBL" id="CAG8429762.1"/>
    </source>
</evidence>
<dbReference type="AlphaFoldDB" id="A0A9W4NWW8"/>
<dbReference type="InterPro" id="IPR007527">
    <property type="entry name" value="Znf_SWIM"/>
</dbReference>
<proteinExistence type="predicted"/>
<reference evidence="4" key="1">
    <citation type="submission" date="2021-07" db="EMBL/GenBank/DDBJ databases">
        <authorList>
            <person name="Branca A.L. A."/>
        </authorList>
    </citation>
    <scope>NUCLEOTIDE SEQUENCE</scope>
</reference>
<evidence type="ECO:0000256" key="1">
    <source>
        <dbReference type="PROSITE-ProRule" id="PRU00325"/>
    </source>
</evidence>